<accession>A0A9J9LET3</accession>
<sequence length="280" mass="30655">MPARSPDAAPARQRHVVLPGTSNLRDLGGYAGAGGRKVRWGRLYRSGAMPKLGAADWVWMRAQRIALVCDLRSAAERELAPTRWQGPEHSRHILADYDPALIYGRPFVPARPGAAVNDLHQGLYGLFVEILAPTFAELFAALLDGEAPVIFHCSAGQDRTGLAAGLLLDLLGVDRDTIYADYLLSTECRRFDNELDRLGVAAFADTNLVARFYTDAIRRNGMDAIKPPKLVDAEGTALLKHGFDAIEAQFGSVERYAEQRLKMDAGAIGRLRALYLEPDA</sequence>
<evidence type="ECO:0000313" key="3">
    <source>
        <dbReference type="Proteomes" id="UP000001989"/>
    </source>
</evidence>
<reference evidence="2 3" key="1">
    <citation type="journal article" date="2010" name="J. Bacteriol.">
        <title>Genome sequence of the dioxin-mineralizing bacterium Sphingomonas wittichii RW1.</title>
        <authorList>
            <person name="Miller T.R."/>
            <person name="Delcher A.L."/>
            <person name="Salzberg S.L."/>
            <person name="Saunders E."/>
            <person name="Detter J.C."/>
            <person name="Halden R.U."/>
        </authorList>
    </citation>
    <scope>NUCLEOTIDE SEQUENCE [LARGE SCALE GENOMIC DNA]</scope>
    <source>
        <strain evidence="3">DSM 6014 / CCUG 31198 / JCM 15750 / NBRC 105917 / EY 4224 / RW1</strain>
    </source>
</reference>
<dbReference type="PANTHER" id="PTHR31126:SF1">
    <property type="entry name" value="TYROSINE SPECIFIC PROTEIN PHOSPHATASES DOMAIN-CONTAINING PROTEIN"/>
    <property type="match status" value="1"/>
</dbReference>
<name>A0A9J9LET3_RHIWR</name>
<dbReference type="SUPFAM" id="SSF52799">
    <property type="entry name" value="(Phosphotyrosine protein) phosphatases II"/>
    <property type="match status" value="1"/>
</dbReference>
<dbReference type="InterPro" id="IPR016130">
    <property type="entry name" value="Tyr_Pase_AS"/>
</dbReference>
<dbReference type="PANTHER" id="PTHR31126">
    <property type="entry name" value="TYROSINE-PROTEIN PHOSPHATASE"/>
    <property type="match status" value="1"/>
</dbReference>
<organism evidence="2 3">
    <name type="scientific">Rhizorhabdus wittichii (strain DSM 6014 / CCUG 31198 / JCM 15750 / NBRC 105917 / EY 4224 / RW1)</name>
    <name type="common">Sphingomonas wittichii</name>
    <dbReference type="NCBI Taxonomy" id="392499"/>
    <lineage>
        <taxon>Bacteria</taxon>
        <taxon>Pseudomonadati</taxon>
        <taxon>Pseudomonadota</taxon>
        <taxon>Alphaproteobacteria</taxon>
        <taxon>Sphingomonadales</taxon>
        <taxon>Sphingomonadaceae</taxon>
        <taxon>Rhizorhabdus</taxon>
    </lineage>
</organism>
<dbReference type="PROSITE" id="PS00383">
    <property type="entry name" value="TYR_PHOSPHATASE_1"/>
    <property type="match status" value="1"/>
</dbReference>
<keyword evidence="3" id="KW-1185">Reference proteome</keyword>
<dbReference type="Proteomes" id="UP000001989">
    <property type="component" value="Chromosome"/>
</dbReference>
<evidence type="ECO:0000256" key="1">
    <source>
        <dbReference type="ARBA" id="ARBA00009580"/>
    </source>
</evidence>
<gene>
    <name evidence="2" type="ordered locus">Swit_2017</name>
</gene>
<dbReference type="KEGG" id="swi:Swit_2017"/>
<dbReference type="GO" id="GO:0004721">
    <property type="term" value="F:phosphoprotein phosphatase activity"/>
    <property type="evidence" value="ECO:0007669"/>
    <property type="project" value="InterPro"/>
</dbReference>
<dbReference type="Pfam" id="PF13350">
    <property type="entry name" value="Y_phosphatase3"/>
    <property type="match status" value="1"/>
</dbReference>
<dbReference type="InterPro" id="IPR026893">
    <property type="entry name" value="Tyr/Ser_Pase_IphP-type"/>
</dbReference>
<evidence type="ECO:0000313" key="2">
    <source>
        <dbReference type="EMBL" id="ABQ68376.1"/>
    </source>
</evidence>
<dbReference type="AlphaFoldDB" id="A0A9J9LET3"/>
<protein>
    <submittedName>
        <fullName evidence="2">Protein tyrosine/serine phosphatase</fullName>
    </submittedName>
</protein>
<dbReference type="OrthoDB" id="1188001at2"/>
<dbReference type="Gene3D" id="3.90.190.10">
    <property type="entry name" value="Protein tyrosine phosphatase superfamily"/>
    <property type="match status" value="1"/>
</dbReference>
<dbReference type="EMBL" id="CP000699">
    <property type="protein sequence ID" value="ABQ68376.1"/>
    <property type="molecule type" value="Genomic_DNA"/>
</dbReference>
<proteinExistence type="inferred from homology"/>
<dbReference type="InterPro" id="IPR029021">
    <property type="entry name" value="Prot-tyrosine_phosphatase-like"/>
</dbReference>
<comment type="similarity">
    <text evidence="1">Belongs to the protein-tyrosine phosphatase family.</text>
</comment>